<evidence type="ECO:0000259" key="2">
    <source>
        <dbReference type="Pfam" id="PF25917"/>
    </source>
</evidence>
<reference evidence="3 4" key="1">
    <citation type="submission" date="2017-10" db="EMBL/GenBank/DDBJ databases">
        <authorList>
            <person name="Banno H."/>
            <person name="Chua N.-H."/>
        </authorList>
    </citation>
    <scope>NUCLEOTIDE SEQUENCE [LARGE SCALE GENOMIC DNA]</scope>
    <source>
        <strain evidence="3">Vibrio tapetis CECT4600</strain>
    </source>
</reference>
<organism evidence="3 4">
    <name type="scientific">Vibrio tapetis subsp. tapetis</name>
    <dbReference type="NCBI Taxonomy" id="1671868"/>
    <lineage>
        <taxon>Bacteria</taxon>
        <taxon>Pseudomonadati</taxon>
        <taxon>Pseudomonadota</taxon>
        <taxon>Gammaproteobacteria</taxon>
        <taxon>Vibrionales</taxon>
        <taxon>Vibrionaceae</taxon>
        <taxon>Vibrio</taxon>
    </lineage>
</organism>
<dbReference type="PROSITE" id="PS51257">
    <property type="entry name" value="PROKAR_LIPOPROTEIN"/>
    <property type="match status" value="1"/>
</dbReference>
<name>A0A2N8Z9Y5_9VIBR</name>
<evidence type="ECO:0000313" key="3">
    <source>
        <dbReference type="EMBL" id="SON48697.1"/>
    </source>
</evidence>
<dbReference type="AlphaFoldDB" id="A0A2N8Z9Y5"/>
<dbReference type="Proteomes" id="UP000235828">
    <property type="component" value="Chromosome A"/>
</dbReference>
<dbReference type="GO" id="GO:0015562">
    <property type="term" value="F:efflux transmembrane transporter activity"/>
    <property type="evidence" value="ECO:0007669"/>
    <property type="project" value="TreeGrafter"/>
</dbReference>
<dbReference type="GO" id="GO:1990281">
    <property type="term" value="C:efflux pump complex"/>
    <property type="evidence" value="ECO:0007669"/>
    <property type="project" value="TreeGrafter"/>
</dbReference>
<dbReference type="OrthoDB" id="2110899at2"/>
<accession>A0A2N8Z9Y5</accession>
<evidence type="ECO:0000256" key="1">
    <source>
        <dbReference type="ARBA" id="ARBA00009477"/>
    </source>
</evidence>
<dbReference type="Gene3D" id="2.40.50.100">
    <property type="match status" value="1"/>
</dbReference>
<dbReference type="RefSeq" id="WP_102521499.1">
    <property type="nucleotide sequence ID" value="NZ_LT960611.1"/>
</dbReference>
<dbReference type="NCBIfam" id="TIGR01730">
    <property type="entry name" value="RND_mfp"/>
    <property type="match status" value="1"/>
</dbReference>
<dbReference type="Pfam" id="PF25917">
    <property type="entry name" value="BSH_RND"/>
    <property type="match status" value="1"/>
</dbReference>
<dbReference type="Gene3D" id="2.40.420.20">
    <property type="match status" value="1"/>
</dbReference>
<dbReference type="EMBL" id="LT960611">
    <property type="protein sequence ID" value="SON48697.1"/>
    <property type="molecule type" value="Genomic_DNA"/>
</dbReference>
<dbReference type="InterPro" id="IPR058625">
    <property type="entry name" value="MdtA-like_BSH"/>
</dbReference>
<dbReference type="KEGG" id="vta:A0718"/>
<proteinExistence type="inferred from homology"/>
<dbReference type="PANTHER" id="PTHR30469:SF20">
    <property type="entry name" value="EFFLUX RND TRANSPORTER PERIPLASMIC ADAPTOR SUBUNIT"/>
    <property type="match status" value="1"/>
</dbReference>
<dbReference type="Gene3D" id="2.40.30.170">
    <property type="match status" value="1"/>
</dbReference>
<keyword evidence="4" id="KW-1185">Reference proteome</keyword>
<dbReference type="InterPro" id="IPR006143">
    <property type="entry name" value="RND_pump_MFP"/>
</dbReference>
<dbReference type="SUPFAM" id="SSF111369">
    <property type="entry name" value="HlyD-like secretion proteins"/>
    <property type="match status" value="1"/>
</dbReference>
<dbReference type="Gene3D" id="1.10.287.470">
    <property type="entry name" value="Helix hairpin bin"/>
    <property type="match status" value="1"/>
</dbReference>
<dbReference type="PANTHER" id="PTHR30469">
    <property type="entry name" value="MULTIDRUG RESISTANCE PROTEIN MDTA"/>
    <property type="match status" value="1"/>
</dbReference>
<comment type="similarity">
    <text evidence="1">Belongs to the membrane fusion protein (MFP) (TC 8.A.1) family.</text>
</comment>
<feature type="domain" description="Multidrug resistance protein MdtA-like barrel-sandwich hybrid" evidence="2">
    <location>
        <begin position="64"/>
        <end position="177"/>
    </location>
</feature>
<evidence type="ECO:0000313" key="4">
    <source>
        <dbReference type="Proteomes" id="UP000235828"/>
    </source>
</evidence>
<sequence length="353" mass="39058">MKYGLLAASLSALLLTQGCTTEDVKQSAMPLSVSTVTVSAPIETQHRSFKGQVMPAERTPLSFRIEGELVSRLVIEGQQVKRGDVLAKLDDKKLRQKLSDAKAQFALAKKQLSRGEEMFVRQMVSDAELDELTANMRLAQANFQAEQQKMKYSVLTAPFDGVISALDKEQFESVNPGETVVSMYQNDQVYVQIQLSDTVLAMLNPDRNQSNYKPMASFSGLSETYTLTYLEHTSEPSPQSQTYEMWLRMPQVTPAILPGTSVNVEVDLLAAGLRTQTGYQVPMPVLQAGDENGQFYVWKWSEGEVHRKEVKVEFINSEGAIIANGSAQGDVLVSSSLRKLREGQSVVKAEGNH</sequence>
<gene>
    <name evidence="3" type="ORF">VTAP4600_A0718</name>
</gene>
<protein>
    <submittedName>
        <fullName evidence="3">Putative periplasmic linker protein</fullName>
    </submittedName>
</protein>